<dbReference type="InterPro" id="IPR002931">
    <property type="entry name" value="Transglutaminase-like"/>
</dbReference>
<evidence type="ECO:0000259" key="1">
    <source>
        <dbReference type="SMART" id="SM00460"/>
    </source>
</evidence>
<dbReference type="EMBL" id="CP013070">
    <property type="protein sequence ID" value="APL93468.1"/>
    <property type="molecule type" value="Genomic_DNA"/>
</dbReference>
<feature type="domain" description="Transglutaminase-like" evidence="1">
    <location>
        <begin position="172"/>
        <end position="244"/>
    </location>
</feature>
<dbReference type="SUPFAM" id="SSF54001">
    <property type="entry name" value="Cysteine proteinases"/>
    <property type="match status" value="1"/>
</dbReference>
<dbReference type="PANTHER" id="PTHR33490:SF1">
    <property type="entry name" value="SLL1233 PROTEIN"/>
    <property type="match status" value="1"/>
</dbReference>
<gene>
    <name evidence="2" type="ORF">SIDU_02420</name>
</gene>
<accession>A0A1L5BKS2</accession>
<organism evidence="2 3">
    <name type="scientific">Sphingobium indicum (strain DSM 16412 / CCM 7286 / MTCC 6364 / B90A)</name>
    <dbReference type="NCBI Taxonomy" id="861109"/>
    <lineage>
        <taxon>Bacteria</taxon>
        <taxon>Pseudomonadati</taxon>
        <taxon>Pseudomonadota</taxon>
        <taxon>Alphaproteobacteria</taxon>
        <taxon>Sphingomonadales</taxon>
        <taxon>Sphingomonadaceae</taxon>
        <taxon>Sphingobium</taxon>
    </lineage>
</organism>
<dbReference type="PANTHER" id="PTHR33490">
    <property type="entry name" value="BLR5614 PROTEIN-RELATED"/>
    <property type="match status" value="1"/>
</dbReference>
<proteinExistence type="predicted"/>
<dbReference type="RefSeq" id="WP_007684140.1">
    <property type="nucleotide sequence ID" value="NZ_CP013070.1"/>
</dbReference>
<evidence type="ECO:0000313" key="3">
    <source>
        <dbReference type="Proteomes" id="UP000004550"/>
    </source>
</evidence>
<dbReference type="InterPro" id="IPR013589">
    <property type="entry name" value="Bac_transglu_N"/>
</dbReference>
<dbReference type="SMART" id="SM00460">
    <property type="entry name" value="TGc"/>
    <property type="match status" value="1"/>
</dbReference>
<evidence type="ECO:0000313" key="2">
    <source>
        <dbReference type="EMBL" id="APL93468.1"/>
    </source>
</evidence>
<dbReference type="Gene3D" id="3.10.620.30">
    <property type="match status" value="1"/>
</dbReference>
<dbReference type="KEGG" id="sinb:SIDU_02420"/>
<dbReference type="AlphaFoldDB" id="A0A1L5BKS2"/>
<dbReference type="Pfam" id="PF08379">
    <property type="entry name" value="Bact_transglu_N"/>
    <property type="match status" value="1"/>
</dbReference>
<sequence>MQFHIFHVTTYAYRGPVELLAHRMMLTPRSSHALRLISADLSCQPAAELEWTQDVFGNLIATASFPNPSERLTITNHVIVDQTAAAWPILKIAPHAHRYPFDYSHEELTDLGALMVPEHADSDGRLATWAHAQVLGVDTDTLSLLQDINTAARIGMTYVTREEVGTQTPQETLNLASGSCRDLATLFIEAVRQLGFGARAVSGYLFDPVILGNPADPGFQHGATHAWAEVYLPCAGWVAFDPTNGRMGEAHLVPVSVGRSIAQLSPIDGRYVGAADALLGMTVKVTVSTTSRADLDSHDISSPPE</sequence>
<dbReference type="InterPro" id="IPR038765">
    <property type="entry name" value="Papain-like_cys_pep_sf"/>
</dbReference>
<reference evidence="2 3" key="1">
    <citation type="journal article" date="2012" name="J. Bacteriol.">
        <title>Genome sequence of Sphingobium indicum B90A, a hexachlorocyclohexane-degrading bacterium.</title>
        <authorList>
            <person name="Anand S."/>
            <person name="Sangwan N."/>
            <person name="Lata P."/>
            <person name="Kaur J."/>
            <person name="Dua A."/>
            <person name="Singh A.K."/>
            <person name="Verma M."/>
            <person name="Kaur J."/>
            <person name="Khurana J.P."/>
            <person name="Khurana P."/>
            <person name="Mathur S."/>
            <person name="Lal R."/>
        </authorList>
    </citation>
    <scope>NUCLEOTIDE SEQUENCE [LARGE SCALE GENOMIC DNA]</scope>
    <source>
        <strain evidence="3">DSM 16412 / CCM 7286 / MTCC 6364 / B90A</strain>
    </source>
</reference>
<protein>
    <submittedName>
        <fullName evidence="2">Transglutaminase</fullName>
    </submittedName>
</protein>
<dbReference type="Pfam" id="PF01841">
    <property type="entry name" value="Transglut_core"/>
    <property type="match status" value="1"/>
</dbReference>
<name>A0A1L5BKS2_SPHIB</name>
<dbReference type="Proteomes" id="UP000004550">
    <property type="component" value="Chromosome"/>
</dbReference>